<organism evidence="1">
    <name type="scientific">Anguilla anguilla</name>
    <name type="common">European freshwater eel</name>
    <name type="synonym">Muraena anguilla</name>
    <dbReference type="NCBI Taxonomy" id="7936"/>
    <lineage>
        <taxon>Eukaryota</taxon>
        <taxon>Metazoa</taxon>
        <taxon>Chordata</taxon>
        <taxon>Craniata</taxon>
        <taxon>Vertebrata</taxon>
        <taxon>Euteleostomi</taxon>
        <taxon>Actinopterygii</taxon>
        <taxon>Neopterygii</taxon>
        <taxon>Teleostei</taxon>
        <taxon>Anguilliformes</taxon>
        <taxon>Anguillidae</taxon>
        <taxon>Anguilla</taxon>
    </lineage>
</organism>
<reference evidence="1" key="1">
    <citation type="submission" date="2014-11" db="EMBL/GenBank/DDBJ databases">
        <authorList>
            <person name="Amaro Gonzalez C."/>
        </authorList>
    </citation>
    <scope>NUCLEOTIDE SEQUENCE</scope>
</reference>
<accession>A0A0E9X5W1</accession>
<proteinExistence type="predicted"/>
<dbReference type="EMBL" id="GBXM01011489">
    <property type="protein sequence ID" value="JAH97088.1"/>
    <property type="molecule type" value="Transcribed_RNA"/>
</dbReference>
<evidence type="ECO:0000313" key="1">
    <source>
        <dbReference type="EMBL" id="JAH97088.1"/>
    </source>
</evidence>
<reference evidence="1" key="2">
    <citation type="journal article" date="2015" name="Fish Shellfish Immunol.">
        <title>Early steps in the European eel (Anguilla anguilla)-Vibrio vulnificus interaction in the gills: Role of the RtxA13 toxin.</title>
        <authorList>
            <person name="Callol A."/>
            <person name="Pajuelo D."/>
            <person name="Ebbesson L."/>
            <person name="Teles M."/>
            <person name="MacKenzie S."/>
            <person name="Amaro C."/>
        </authorList>
    </citation>
    <scope>NUCLEOTIDE SEQUENCE</scope>
</reference>
<protein>
    <submittedName>
        <fullName evidence="1">Uncharacterized protein</fullName>
    </submittedName>
</protein>
<name>A0A0E9X5W1_ANGAN</name>
<sequence>MPQIEDCCSLAKKVGKTLVRSSAFVWVNKFQWAGKKKTQENTILSRVGICSALKCFGQSQV</sequence>
<dbReference type="AlphaFoldDB" id="A0A0E9X5W1"/>